<feature type="domain" description="GTP cyclohydrolase II" evidence="8">
    <location>
        <begin position="211"/>
        <end position="293"/>
    </location>
</feature>
<dbReference type="GO" id="GO:0009231">
    <property type="term" value="P:riboflavin biosynthetic process"/>
    <property type="evidence" value="ECO:0007669"/>
    <property type="project" value="UniProtKB-UniPathway"/>
</dbReference>
<dbReference type="InterPro" id="IPR032677">
    <property type="entry name" value="GTP_cyclohydro_II"/>
</dbReference>
<dbReference type="EMBL" id="AP023366">
    <property type="protein sequence ID" value="BCJ85610.1"/>
    <property type="molecule type" value="Genomic_DNA"/>
</dbReference>
<dbReference type="InterPro" id="IPR017945">
    <property type="entry name" value="DHBP_synth_RibB-like_a/b_dom"/>
</dbReference>
<evidence type="ECO:0000256" key="7">
    <source>
        <dbReference type="ARBA" id="ARBA00022723"/>
    </source>
</evidence>
<keyword evidence="7" id="KW-0479">Metal-binding</keyword>
<organism evidence="9 10">
    <name type="scientific">Effusibacillus dendaii</name>
    <dbReference type="NCBI Taxonomy" id="2743772"/>
    <lineage>
        <taxon>Bacteria</taxon>
        <taxon>Bacillati</taxon>
        <taxon>Bacillota</taxon>
        <taxon>Bacilli</taxon>
        <taxon>Bacillales</taxon>
        <taxon>Alicyclobacillaceae</taxon>
        <taxon>Effusibacillus</taxon>
    </lineage>
</organism>
<dbReference type="Gene3D" id="3.90.870.10">
    <property type="entry name" value="DHBP synthase"/>
    <property type="match status" value="1"/>
</dbReference>
<dbReference type="Proteomes" id="UP000593802">
    <property type="component" value="Chromosome"/>
</dbReference>
<sequence>MFDPIEDSMAALKKGGMVILVDDHTPGHPLGYLYTLSEHIQPEIINYMITQAKGLVCIALTKERAKFLNIPLMVNPYGEPGEKAFTVSVDYTKTSTGISAYERAETIQALLREESSPEDFKRPGHMFPLVAESRGLLDKKGIAEAAVDLAQFCDSSSLSGTFCEVLGKDGSIANMAELKKRAKEEGLKTVSMTQLYNYRKKTESLIERIGQFSFPTRYGMLHAIIYINQLDDSEYLVVVEGSVKGLSPIPLYMYAGNILGDLFVKSEKKGMSNLCRSLEELKKSGHGVLIYRNIRYPGNDSLQIKQTGTTGEIWDEVIIQKILKDIHVADVVVKDSVS</sequence>
<dbReference type="InterPro" id="IPR000422">
    <property type="entry name" value="DHBP_synthase_RibB"/>
</dbReference>
<dbReference type="AlphaFoldDB" id="A0A7I8DAR1"/>
<evidence type="ECO:0000256" key="4">
    <source>
        <dbReference type="ARBA" id="ARBA00005520"/>
    </source>
</evidence>
<accession>A0A7I8DAR1</accession>
<dbReference type="GO" id="GO:0008686">
    <property type="term" value="F:3,4-dihydroxy-2-butanone-4-phosphate synthase activity"/>
    <property type="evidence" value="ECO:0007669"/>
    <property type="project" value="UniProtKB-EC"/>
</dbReference>
<dbReference type="GO" id="GO:0046872">
    <property type="term" value="F:metal ion binding"/>
    <property type="evidence" value="ECO:0007669"/>
    <property type="project" value="UniProtKB-KW"/>
</dbReference>
<dbReference type="Pfam" id="PF00925">
    <property type="entry name" value="GTP_cyclohydro2"/>
    <property type="match status" value="1"/>
</dbReference>
<evidence type="ECO:0000256" key="5">
    <source>
        <dbReference type="ARBA" id="ARBA00012153"/>
    </source>
</evidence>
<comment type="catalytic activity">
    <reaction evidence="1">
        <text>D-ribulose 5-phosphate = (2S)-2-hydroxy-3-oxobutyl phosphate + formate + H(+)</text>
        <dbReference type="Rhea" id="RHEA:18457"/>
        <dbReference type="ChEBI" id="CHEBI:15378"/>
        <dbReference type="ChEBI" id="CHEBI:15740"/>
        <dbReference type="ChEBI" id="CHEBI:58121"/>
        <dbReference type="ChEBI" id="CHEBI:58830"/>
        <dbReference type="EC" id="4.1.99.12"/>
    </reaction>
</comment>
<proteinExistence type="inferred from homology"/>
<dbReference type="GO" id="GO:0003935">
    <property type="term" value="F:GTP cyclohydrolase II activity"/>
    <property type="evidence" value="ECO:0007669"/>
    <property type="project" value="TreeGrafter"/>
</dbReference>
<dbReference type="RefSeq" id="WP_200759711.1">
    <property type="nucleotide sequence ID" value="NZ_AP023366.1"/>
</dbReference>
<dbReference type="EC" id="4.1.99.12" evidence="5"/>
<evidence type="ECO:0000256" key="3">
    <source>
        <dbReference type="ARBA" id="ARBA00004904"/>
    </source>
</evidence>
<comment type="pathway">
    <text evidence="3">Cofactor biosynthesis; riboflavin biosynthesis; 2-hydroxy-3-oxobutyl phosphate from D-ribulose 5-phosphate: step 1/1.</text>
</comment>
<evidence type="ECO:0000313" key="10">
    <source>
        <dbReference type="Proteomes" id="UP000593802"/>
    </source>
</evidence>
<dbReference type="Pfam" id="PF00926">
    <property type="entry name" value="DHBP_synthase"/>
    <property type="match status" value="1"/>
</dbReference>
<evidence type="ECO:0000313" key="9">
    <source>
        <dbReference type="EMBL" id="BCJ85610.1"/>
    </source>
</evidence>
<keyword evidence="6" id="KW-0686">Riboflavin biosynthesis</keyword>
<evidence type="ECO:0000256" key="6">
    <source>
        <dbReference type="ARBA" id="ARBA00022619"/>
    </source>
</evidence>
<dbReference type="SUPFAM" id="SSF55821">
    <property type="entry name" value="YrdC/RibB"/>
    <property type="match status" value="1"/>
</dbReference>
<comment type="similarity">
    <text evidence="4">In the N-terminal section; belongs to the DHBP synthase family.</text>
</comment>
<evidence type="ECO:0000256" key="1">
    <source>
        <dbReference type="ARBA" id="ARBA00000141"/>
    </source>
</evidence>
<comment type="function">
    <text evidence="2">Catalyzes the conversion of D-ribulose 5-phosphate to formate and 3,4-dihydroxy-2-butanone 4-phosphate.</text>
</comment>
<reference evidence="9 10" key="1">
    <citation type="submission" date="2020-08" db="EMBL/GenBank/DDBJ databases">
        <title>Complete Genome Sequence of Effusibacillus dendaii Strain skT53, Isolated from Farmland soil.</title>
        <authorList>
            <person name="Konishi T."/>
            <person name="Kawasaki H."/>
        </authorList>
    </citation>
    <scope>NUCLEOTIDE SEQUENCE [LARGE SCALE GENOMIC DNA]</scope>
    <source>
        <strain evidence="10">skT53</strain>
    </source>
</reference>
<dbReference type="PANTHER" id="PTHR21327:SF18">
    <property type="entry name" value="3,4-DIHYDROXY-2-BUTANONE 4-PHOSPHATE SYNTHASE"/>
    <property type="match status" value="1"/>
</dbReference>
<protein>
    <recommendedName>
        <fullName evidence="5">3,4-dihydroxy-2-butanone-4-phosphate synthase</fullName>
        <ecNumber evidence="5">4.1.99.12</ecNumber>
    </recommendedName>
</protein>
<dbReference type="InterPro" id="IPR036144">
    <property type="entry name" value="RibA-like_sf"/>
</dbReference>
<keyword evidence="10" id="KW-1185">Reference proteome</keyword>
<dbReference type="SUPFAM" id="SSF142695">
    <property type="entry name" value="RibA-like"/>
    <property type="match status" value="1"/>
</dbReference>
<dbReference type="Gene3D" id="3.40.50.10990">
    <property type="entry name" value="GTP cyclohydrolase II"/>
    <property type="match status" value="1"/>
</dbReference>
<dbReference type="PANTHER" id="PTHR21327">
    <property type="entry name" value="GTP CYCLOHYDROLASE II-RELATED"/>
    <property type="match status" value="1"/>
</dbReference>
<dbReference type="KEGG" id="eff:skT53_05950"/>
<name>A0A7I8DAR1_9BACL</name>
<evidence type="ECO:0000259" key="8">
    <source>
        <dbReference type="Pfam" id="PF00925"/>
    </source>
</evidence>
<dbReference type="UniPathway" id="UPA00275">
    <property type="reaction ID" value="UER00399"/>
</dbReference>
<evidence type="ECO:0000256" key="2">
    <source>
        <dbReference type="ARBA" id="ARBA00002284"/>
    </source>
</evidence>
<gene>
    <name evidence="9" type="ORF">skT53_05950</name>
</gene>
<dbReference type="PIRSF" id="PIRSF001259">
    <property type="entry name" value="RibA"/>
    <property type="match status" value="1"/>
</dbReference>
<dbReference type="GO" id="GO:0005829">
    <property type="term" value="C:cytosol"/>
    <property type="evidence" value="ECO:0007669"/>
    <property type="project" value="TreeGrafter"/>
</dbReference>